<dbReference type="GeneID" id="94848103"/>
<dbReference type="AlphaFoldDB" id="A0A1J4IZZ2"/>
<name>A0A1J4IZZ2_9EUKA</name>
<dbReference type="VEuPathDB" id="TrichDB:TRFO_40768"/>
<dbReference type="Pfam" id="PF05994">
    <property type="entry name" value="FragX_IP"/>
    <property type="match status" value="2"/>
</dbReference>
<evidence type="ECO:0008006" key="3">
    <source>
        <dbReference type="Google" id="ProtNLM"/>
    </source>
</evidence>
<dbReference type="PANTHER" id="PTHR12195">
    <property type="entry name" value="CYTOPLASMIC FMR1-INTERACTING PROTEIN-RELATED"/>
    <property type="match status" value="1"/>
</dbReference>
<dbReference type="RefSeq" id="XP_068346049.1">
    <property type="nucleotide sequence ID" value="XM_068513399.1"/>
</dbReference>
<dbReference type="PRINTS" id="PR01698">
    <property type="entry name" value="CYTOFMRPINTP"/>
</dbReference>
<dbReference type="InterPro" id="IPR008081">
    <property type="entry name" value="Cytoplasmic_FMR1-int"/>
</dbReference>
<dbReference type="OrthoDB" id="10265867at2759"/>
<evidence type="ECO:0000313" key="1">
    <source>
        <dbReference type="EMBL" id="OHS92912.1"/>
    </source>
</evidence>
<dbReference type="PIRSF" id="PIRSF008153">
    <property type="entry name" value="FMR1_interacting"/>
    <property type="match status" value="1"/>
</dbReference>
<dbReference type="EMBL" id="MLAK01001454">
    <property type="protein sequence ID" value="OHS92912.1"/>
    <property type="molecule type" value="Genomic_DNA"/>
</dbReference>
<keyword evidence="2" id="KW-1185">Reference proteome</keyword>
<reference evidence="1" key="1">
    <citation type="submission" date="2016-10" db="EMBL/GenBank/DDBJ databases">
        <authorList>
            <person name="Benchimol M."/>
            <person name="Almeida L.G."/>
            <person name="Vasconcelos A.T."/>
            <person name="Perreira-Neves A."/>
            <person name="Rosa I.A."/>
            <person name="Tasca T."/>
            <person name="Bogo M.R."/>
            <person name="de Souza W."/>
        </authorList>
    </citation>
    <scope>NUCLEOTIDE SEQUENCE [LARGE SCALE GENOMIC DNA]</scope>
    <source>
        <strain evidence="1">K</strain>
    </source>
</reference>
<evidence type="ECO:0000313" key="2">
    <source>
        <dbReference type="Proteomes" id="UP000179807"/>
    </source>
</evidence>
<accession>A0A1J4IZZ2</accession>
<protein>
    <recommendedName>
        <fullName evidence="3">CYRIA/CYRIB Rac1 binding domain-containing protein</fullName>
    </recommendedName>
</protein>
<gene>
    <name evidence="1" type="ORF">TRFO_40768</name>
</gene>
<dbReference type="GO" id="GO:0031267">
    <property type="term" value="F:small GTPase binding"/>
    <property type="evidence" value="ECO:0007669"/>
    <property type="project" value="InterPro"/>
</dbReference>
<sequence length="1089" mass="123881">MTKVLDRDLEKDPLSRVEVHLVSREPEIISADAQIASPKNPIFHRLDVPTVGLPFTRELQQLDQLQNLIDKTQDFIPFLYSYRSISRAINSNESLKSVSTDPELQVEMMDLYNNLFKPRLDKILELQIALQDAADTLNLFVERAVKGEFTPSCVFYEKLIEFLDVVFNLDQMKQLKTGLTNDLSFFRRQRNLPPEMQDSTGKAQFFLGTRFFALNKIKETAMVKNCAKEPKYAKFFIDFLDFCCSYHKITILPRKQQAIVISMVTVLFVFETRHLTFKDNLNQVLTIISKCPIVPLYAEMNFKPFEVLKESPTFKVDSVPRGVSMATTNDEIKQFRSQYLIKENMSKFREAFTKSLSKISVVARTGKIDDINIIYQTIQCIATMASAIMNQSAFKFALPASGSDSFYDSRVKNNYTKEDLDVLIELIGDLKTLTGFALKSEQAVMQFIYYHVSSYIQDFLLHQVENTVQSAIKKKEKDVASVLEAIQNIFVNQKEKKEFKYVPPSIHQLDILRSQIHGLTKSTSLFYDKKEKLRPCIKKDTIESFNKFIDETQKFYSVLNFSQVIRDATNLGSLWFRETSLDIENKIQFPVRSSLPFILAEHVLSSSNKPGLHDSVFFPFEIYNDAASLAINVFNSQFLYKEIEAEVSLCVEMISFTFAQAFFKFSRESAAAAELPPECFGQIIPTPIRYSLMVKQSKLQILGSSINFNMVTTQKVNEMLEKELSQLVANLTDFRMIPFVNDIVKVIRTTHQFLFKNGLLLDDFDQIWRSARGAIQPLSPVSSLAASIINALDIGHMTFNTITRRFLPTKELNLQPPSNENWARLYTRLHSQDTKFIGAEHLEALVDLLDEGELSAFVSNCLGRIEEQVQKSIDLYLQVASAIRLLPAKSKDDLVGYYSFISDAYSEVSHPLLGQLYNSLRNVGNLVAIIFMLETELHPVGGNLSLMASVAQIIRDNLLLNKNLFATQEFEYDNVITHRTFPALWSVLEFLLCSPGPVKLSDTLTTASPISVFGDGVIVAAHSLILLAGEKGLYEYDSVVNQTLKLYDVQKISPKGDLKSFCYHASIISQAKDFTEIMIYPFISTLPPL</sequence>
<proteinExistence type="predicted"/>
<comment type="caution">
    <text evidence="1">The sequence shown here is derived from an EMBL/GenBank/DDBJ whole genome shotgun (WGS) entry which is preliminary data.</text>
</comment>
<dbReference type="Proteomes" id="UP000179807">
    <property type="component" value="Unassembled WGS sequence"/>
</dbReference>
<dbReference type="GO" id="GO:0030833">
    <property type="term" value="P:regulation of actin filament polymerization"/>
    <property type="evidence" value="ECO:0007669"/>
    <property type="project" value="InterPro"/>
</dbReference>
<organism evidence="1 2">
    <name type="scientific">Tritrichomonas foetus</name>
    <dbReference type="NCBI Taxonomy" id="1144522"/>
    <lineage>
        <taxon>Eukaryota</taxon>
        <taxon>Metamonada</taxon>
        <taxon>Parabasalia</taxon>
        <taxon>Tritrichomonadida</taxon>
        <taxon>Tritrichomonadidae</taxon>
        <taxon>Tritrichomonas</taxon>
    </lineage>
</organism>